<dbReference type="CDD" id="cd00093">
    <property type="entry name" value="HTH_XRE"/>
    <property type="match status" value="1"/>
</dbReference>
<sequence>MGVRVSKDWQAVADAINTRMEQLGLSQKELSERSKVSPATLRLMQQGANASRSATTLAAVSTALGWKADHLGDVAAGRPASGDDAEQDLREEVQALRGEVAELRAGLEGLTAKVARLSKS</sequence>
<evidence type="ECO:0000256" key="1">
    <source>
        <dbReference type="SAM" id="Coils"/>
    </source>
</evidence>
<keyword evidence="4" id="KW-1185">Reference proteome</keyword>
<dbReference type="EMBL" id="BMNC01000022">
    <property type="protein sequence ID" value="GGN25674.1"/>
    <property type="molecule type" value="Genomic_DNA"/>
</dbReference>
<dbReference type="Gene3D" id="1.10.260.40">
    <property type="entry name" value="lambda repressor-like DNA-binding domains"/>
    <property type="match status" value="1"/>
</dbReference>
<evidence type="ECO:0000313" key="3">
    <source>
        <dbReference type="EMBL" id="GGN25674.1"/>
    </source>
</evidence>
<reference evidence="4" key="1">
    <citation type="journal article" date="2019" name="Int. J. Syst. Evol. Microbiol.">
        <title>The Global Catalogue of Microorganisms (GCM) 10K type strain sequencing project: providing services to taxonomists for standard genome sequencing and annotation.</title>
        <authorList>
            <consortium name="The Broad Institute Genomics Platform"/>
            <consortium name="The Broad Institute Genome Sequencing Center for Infectious Disease"/>
            <person name="Wu L."/>
            <person name="Ma J."/>
        </authorList>
    </citation>
    <scope>NUCLEOTIDE SEQUENCE [LARGE SCALE GENOMIC DNA]</scope>
    <source>
        <strain evidence="4">CGMCC 4.7319</strain>
    </source>
</reference>
<proteinExistence type="predicted"/>
<accession>A0ABQ2IR55</accession>
<protein>
    <recommendedName>
        <fullName evidence="2">HTH cro/C1-type domain-containing protein</fullName>
    </recommendedName>
</protein>
<name>A0ABQ2IR55_9PSEU</name>
<dbReference type="InterPro" id="IPR010982">
    <property type="entry name" value="Lambda_DNA-bd_dom_sf"/>
</dbReference>
<evidence type="ECO:0000313" key="4">
    <source>
        <dbReference type="Proteomes" id="UP000597656"/>
    </source>
</evidence>
<evidence type="ECO:0000259" key="2">
    <source>
        <dbReference type="PROSITE" id="PS50943"/>
    </source>
</evidence>
<feature type="domain" description="HTH cro/C1-type" evidence="2">
    <location>
        <begin position="16"/>
        <end position="71"/>
    </location>
</feature>
<dbReference type="PROSITE" id="PS50943">
    <property type="entry name" value="HTH_CROC1"/>
    <property type="match status" value="1"/>
</dbReference>
<dbReference type="Proteomes" id="UP000597656">
    <property type="component" value="Unassembled WGS sequence"/>
</dbReference>
<organism evidence="3 4">
    <name type="scientific">Lentzea pudingi</name>
    <dbReference type="NCBI Taxonomy" id="1789439"/>
    <lineage>
        <taxon>Bacteria</taxon>
        <taxon>Bacillati</taxon>
        <taxon>Actinomycetota</taxon>
        <taxon>Actinomycetes</taxon>
        <taxon>Pseudonocardiales</taxon>
        <taxon>Pseudonocardiaceae</taxon>
        <taxon>Lentzea</taxon>
    </lineage>
</organism>
<gene>
    <name evidence="3" type="ORF">GCM10011609_80150</name>
</gene>
<keyword evidence="1" id="KW-0175">Coiled coil</keyword>
<dbReference type="SUPFAM" id="SSF47413">
    <property type="entry name" value="lambda repressor-like DNA-binding domains"/>
    <property type="match status" value="1"/>
</dbReference>
<dbReference type="InterPro" id="IPR001387">
    <property type="entry name" value="Cro/C1-type_HTH"/>
</dbReference>
<comment type="caution">
    <text evidence="3">The sequence shown here is derived from an EMBL/GenBank/DDBJ whole genome shotgun (WGS) entry which is preliminary data.</text>
</comment>
<feature type="coiled-coil region" evidence="1">
    <location>
        <begin position="86"/>
        <end position="113"/>
    </location>
</feature>